<evidence type="ECO:0000313" key="2">
    <source>
        <dbReference type="Proteomes" id="UP000663882"/>
    </source>
</evidence>
<proteinExistence type="predicted"/>
<protein>
    <submittedName>
        <fullName evidence="1">Uncharacterized protein</fullName>
    </submittedName>
</protein>
<dbReference type="EMBL" id="CAJNOO010015851">
    <property type="protein sequence ID" value="CAF1519602.1"/>
    <property type="molecule type" value="Genomic_DNA"/>
</dbReference>
<evidence type="ECO:0000313" key="1">
    <source>
        <dbReference type="EMBL" id="CAF1519602.1"/>
    </source>
</evidence>
<dbReference type="AlphaFoldDB" id="A0A815UGP0"/>
<gene>
    <name evidence="1" type="ORF">RFH988_LOCUS39278</name>
</gene>
<name>A0A815UGP0_9BILA</name>
<sequence>MSNAIFPKTIQLAIYGCGQPGSLVTKAQIES</sequence>
<reference evidence="1" key="1">
    <citation type="submission" date="2021-02" db="EMBL/GenBank/DDBJ databases">
        <authorList>
            <person name="Nowell W R."/>
        </authorList>
    </citation>
    <scope>NUCLEOTIDE SEQUENCE</scope>
</reference>
<comment type="caution">
    <text evidence="1">The sequence shown here is derived from an EMBL/GenBank/DDBJ whole genome shotgun (WGS) entry which is preliminary data.</text>
</comment>
<organism evidence="1 2">
    <name type="scientific">Rotaria sordida</name>
    <dbReference type="NCBI Taxonomy" id="392033"/>
    <lineage>
        <taxon>Eukaryota</taxon>
        <taxon>Metazoa</taxon>
        <taxon>Spiralia</taxon>
        <taxon>Gnathifera</taxon>
        <taxon>Rotifera</taxon>
        <taxon>Eurotatoria</taxon>
        <taxon>Bdelloidea</taxon>
        <taxon>Philodinida</taxon>
        <taxon>Philodinidae</taxon>
        <taxon>Rotaria</taxon>
    </lineage>
</organism>
<feature type="non-terminal residue" evidence="1">
    <location>
        <position position="31"/>
    </location>
</feature>
<accession>A0A815UGP0</accession>
<dbReference type="Proteomes" id="UP000663882">
    <property type="component" value="Unassembled WGS sequence"/>
</dbReference>